<evidence type="ECO:0000313" key="3">
    <source>
        <dbReference type="Proteomes" id="UP000711407"/>
    </source>
</evidence>
<protein>
    <submittedName>
        <fullName evidence="2">PEGA domain-containing protein</fullName>
    </submittedName>
</protein>
<gene>
    <name evidence="2" type="ORF">K8V47_04345</name>
</gene>
<proteinExistence type="predicted"/>
<dbReference type="Pfam" id="PF08308">
    <property type="entry name" value="PEGA"/>
    <property type="match status" value="1"/>
</dbReference>
<reference evidence="2" key="1">
    <citation type="journal article" date="2021" name="PeerJ">
        <title>Extensive microbial diversity within the chicken gut microbiome revealed by metagenomics and culture.</title>
        <authorList>
            <person name="Gilroy R."/>
            <person name="Ravi A."/>
            <person name="Getino M."/>
            <person name="Pursley I."/>
            <person name="Horton D.L."/>
            <person name="Alikhan N.F."/>
            <person name="Baker D."/>
            <person name="Gharbi K."/>
            <person name="Hall N."/>
            <person name="Watson M."/>
            <person name="Adriaenssens E.M."/>
            <person name="Foster-Nyarko E."/>
            <person name="Jarju S."/>
            <person name="Secka A."/>
            <person name="Antonio M."/>
            <person name="Oren A."/>
            <person name="Chaudhuri R.R."/>
            <person name="La Ragione R."/>
            <person name="Hildebrand F."/>
            <person name="Pallen M.J."/>
        </authorList>
    </citation>
    <scope>NUCLEOTIDE SEQUENCE</scope>
    <source>
        <strain evidence="2">4100</strain>
    </source>
</reference>
<name>A0A921E8N4_9BACT</name>
<sequence length="227" mass="25616">MKHIISVLLSVSCVLALSAKDIKVVVIPSEATIKVNGSYYGEGSATLKIKKNDFVSLECSAPGYETLNTRVYGNDDRKTIEVKLKEDVLLKQTSESSITNNFFSVKVNKSLYHDDPLGQRNSEKAWKMAHSVLLKYFDEIMTSDAASGFIQTPWLYKNYVEAGKTLRCRVTIKESNIGGDLTFQIKLASEMAPIQGRSREESFFETNRIMKEFESLISEFQMRLGEK</sequence>
<dbReference type="AlphaFoldDB" id="A0A921E8N4"/>
<dbReference type="InterPro" id="IPR013229">
    <property type="entry name" value="PEGA"/>
</dbReference>
<reference evidence="2" key="2">
    <citation type="submission" date="2021-09" db="EMBL/GenBank/DDBJ databases">
        <authorList>
            <person name="Gilroy R."/>
        </authorList>
    </citation>
    <scope>NUCLEOTIDE SEQUENCE</scope>
    <source>
        <strain evidence="2">4100</strain>
    </source>
</reference>
<evidence type="ECO:0000313" key="2">
    <source>
        <dbReference type="EMBL" id="HJE38972.1"/>
    </source>
</evidence>
<comment type="caution">
    <text evidence="2">The sequence shown here is derived from an EMBL/GenBank/DDBJ whole genome shotgun (WGS) entry which is preliminary data.</text>
</comment>
<feature type="domain" description="PEGA" evidence="1">
    <location>
        <begin position="22"/>
        <end position="84"/>
    </location>
</feature>
<dbReference type="Proteomes" id="UP000711407">
    <property type="component" value="Unassembled WGS sequence"/>
</dbReference>
<dbReference type="EMBL" id="DYXT01000025">
    <property type="protein sequence ID" value="HJE38972.1"/>
    <property type="molecule type" value="Genomic_DNA"/>
</dbReference>
<evidence type="ECO:0000259" key="1">
    <source>
        <dbReference type="Pfam" id="PF08308"/>
    </source>
</evidence>
<organism evidence="2 3">
    <name type="scientific">Candidatus Amulumruptor caecigallinarius</name>
    <dbReference type="NCBI Taxonomy" id="2109911"/>
    <lineage>
        <taxon>Bacteria</taxon>
        <taxon>Pseudomonadati</taxon>
        <taxon>Bacteroidota</taxon>
        <taxon>Bacteroidia</taxon>
        <taxon>Bacteroidales</taxon>
        <taxon>Muribaculaceae</taxon>
        <taxon>Candidatus Amulumruptor</taxon>
    </lineage>
</organism>
<accession>A0A921E8N4</accession>